<sequence length="456" mass="52212">MSPASSSSSPRTPGHSMAKPTFPASKRSILADGIVFSAGASASLLLIWVFSTFLPHGPSPAQSSFIANQFLEPFPCGRPDLTFDSSAPSFYDDPSLSYSLSDSRPLSDWDKKRRRWLRLHPSFSGDVDRVLLLTGSQPTPCRNRGGDHLLLRFFKNKVDYCRLHGIDVFYNAALLHPSMPSFWAKLPLVRAAMVAHPEAEWLWWVDSDAAITDMEFELPLSRYRSHNLVVHGWPNLIYENRSWTAINAGVFLIRNCQWSLDFLARWARLGPQNPDYARWGQILRAELPDKLFPDSDDQSALIFLLLREKQRWGDKIYLESEFYFEGYWLEIVGRLEGIAERYMEMERKEPALRRRRSEKVEASPNREWRQGRLAAEGAEESGREGWRRRPFITHFTGCQPCSGDHNEIYSAESCYRGMVKALNFADDQVLRAYGFRHIDLLNDSVLPLPFDFPVAG</sequence>
<accession>A0A2I0ADK0</accession>
<keyword evidence="5" id="KW-0812">Transmembrane</keyword>
<dbReference type="AlphaFoldDB" id="A0A2I0ADK0"/>
<keyword evidence="3 12" id="KW-0328">Glycosyltransferase</keyword>
<comment type="subcellular location">
    <subcellularLocation>
        <location evidence="1">Golgi apparatus membrane</location>
        <topology evidence="1">Single-pass type II membrane protein</topology>
    </subcellularLocation>
</comment>
<dbReference type="GO" id="GO:0005768">
    <property type="term" value="C:endosome"/>
    <property type="evidence" value="ECO:0007669"/>
    <property type="project" value="TreeGrafter"/>
</dbReference>
<dbReference type="GO" id="GO:0005802">
    <property type="term" value="C:trans-Golgi network"/>
    <property type="evidence" value="ECO:0007669"/>
    <property type="project" value="TreeGrafter"/>
</dbReference>
<keyword evidence="8" id="KW-0333">Golgi apparatus</keyword>
<dbReference type="Proteomes" id="UP000236161">
    <property type="component" value="Unassembled WGS sequence"/>
</dbReference>
<proteinExistence type="inferred from homology"/>
<dbReference type="PANTHER" id="PTHR31311:SF3">
    <property type="entry name" value="GLYCOSYLTRANSFERASE 7-RELATED"/>
    <property type="match status" value="1"/>
</dbReference>
<dbReference type="Pfam" id="PF05637">
    <property type="entry name" value="Glyco_transf_34"/>
    <property type="match status" value="1"/>
</dbReference>
<dbReference type="GO" id="GO:0000139">
    <property type="term" value="C:Golgi membrane"/>
    <property type="evidence" value="ECO:0007669"/>
    <property type="project" value="UniProtKB-SubCell"/>
</dbReference>
<evidence type="ECO:0000256" key="2">
    <source>
        <dbReference type="ARBA" id="ARBA00005664"/>
    </source>
</evidence>
<keyword evidence="4 12" id="KW-0808">Transferase</keyword>
<evidence type="ECO:0000313" key="13">
    <source>
        <dbReference type="Proteomes" id="UP000236161"/>
    </source>
</evidence>
<evidence type="ECO:0000256" key="1">
    <source>
        <dbReference type="ARBA" id="ARBA00004323"/>
    </source>
</evidence>
<evidence type="ECO:0000256" key="3">
    <source>
        <dbReference type="ARBA" id="ARBA00022676"/>
    </source>
</evidence>
<dbReference type="Gene3D" id="3.90.550.10">
    <property type="entry name" value="Spore Coat Polysaccharide Biosynthesis Protein SpsA, Chain A"/>
    <property type="match status" value="1"/>
</dbReference>
<dbReference type="OrthoDB" id="407658at2759"/>
<dbReference type="FunFam" id="3.90.550.10:FF:000127">
    <property type="entry name" value="Probable glycosyltransferase 7"/>
    <property type="match status" value="1"/>
</dbReference>
<evidence type="ECO:0000256" key="9">
    <source>
        <dbReference type="ARBA" id="ARBA00023136"/>
    </source>
</evidence>
<reference evidence="12 13" key="1">
    <citation type="journal article" date="2017" name="Nature">
        <title>The Apostasia genome and the evolution of orchids.</title>
        <authorList>
            <person name="Zhang G.Q."/>
            <person name="Liu K.W."/>
            <person name="Li Z."/>
            <person name="Lohaus R."/>
            <person name="Hsiao Y.Y."/>
            <person name="Niu S.C."/>
            <person name="Wang J.Y."/>
            <person name="Lin Y.C."/>
            <person name="Xu Q."/>
            <person name="Chen L.J."/>
            <person name="Yoshida K."/>
            <person name="Fujiwara S."/>
            <person name="Wang Z.W."/>
            <person name="Zhang Y.Q."/>
            <person name="Mitsuda N."/>
            <person name="Wang M."/>
            <person name="Liu G.H."/>
            <person name="Pecoraro L."/>
            <person name="Huang H.X."/>
            <person name="Xiao X.J."/>
            <person name="Lin M."/>
            <person name="Wu X.Y."/>
            <person name="Wu W.L."/>
            <person name="Chen Y.Y."/>
            <person name="Chang S.B."/>
            <person name="Sakamoto S."/>
            <person name="Ohme-Takagi M."/>
            <person name="Yagi M."/>
            <person name="Zeng S.J."/>
            <person name="Shen C.Y."/>
            <person name="Yeh C.M."/>
            <person name="Luo Y.B."/>
            <person name="Tsai W.C."/>
            <person name="Van de Peer Y."/>
            <person name="Liu Z.J."/>
        </authorList>
    </citation>
    <scope>NUCLEOTIDE SEQUENCE [LARGE SCALE GENOMIC DNA]</scope>
    <source>
        <strain evidence="13">cv. Shenzhen</strain>
        <tissue evidence="12">Stem</tissue>
    </source>
</reference>
<dbReference type="STRING" id="1088818.A0A2I0ADK0"/>
<feature type="compositionally biased region" description="Basic and acidic residues" evidence="11">
    <location>
        <begin position="353"/>
        <end position="370"/>
    </location>
</feature>
<keyword evidence="9" id="KW-0472">Membrane</keyword>
<keyword evidence="10" id="KW-0325">Glycoprotein</keyword>
<dbReference type="PANTHER" id="PTHR31311">
    <property type="entry name" value="XYLOGLUCAN 6-XYLOSYLTRANSFERASE 5-RELATED-RELATED"/>
    <property type="match status" value="1"/>
</dbReference>
<protein>
    <submittedName>
        <fullName evidence="12">Glycosyltransferase 6</fullName>
        <ecNumber evidence="12">2.4.2.39</ecNumber>
    </submittedName>
</protein>
<evidence type="ECO:0000256" key="7">
    <source>
        <dbReference type="ARBA" id="ARBA00022989"/>
    </source>
</evidence>
<evidence type="ECO:0000256" key="10">
    <source>
        <dbReference type="ARBA" id="ARBA00023180"/>
    </source>
</evidence>
<keyword evidence="13" id="KW-1185">Reference proteome</keyword>
<feature type="region of interest" description="Disordered" evidence="11">
    <location>
        <begin position="1"/>
        <end position="20"/>
    </location>
</feature>
<dbReference type="GO" id="GO:0033843">
    <property type="term" value="F:xyloglucan 6-xylosyltransferase activity"/>
    <property type="evidence" value="ECO:0007669"/>
    <property type="project" value="UniProtKB-EC"/>
</dbReference>
<evidence type="ECO:0000256" key="5">
    <source>
        <dbReference type="ARBA" id="ARBA00022692"/>
    </source>
</evidence>
<keyword evidence="6" id="KW-0735">Signal-anchor</keyword>
<keyword evidence="7" id="KW-1133">Transmembrane helix</keyword>
<evidence type="ECO:0000313" key="12">
    <source>
        <dbReference type="EMBL" id="PKA53631.1"/>
    </source>
</evidence>
<feature type="region of interest" description="Disordered" evidence="11">
    <location>
        <begin position="353"/>
        <end position="381"/>
    </location>
</feature>
<gene>
    <name evidence="12" type="primary">GT6</name>
    <name evidence="12" type="ORF">AXF42_Ash009127</name>
</gene>
<name>A0A2I0ADK0_9ASPA</name>
<evidence type="ECO:0000256" key="6">
    <source>
        <dbReference type="ARBA" id="ARBA00022968"/>
    </source>
</evidence>
<dbReference type="EC" id="2.4.2.39" evidence="12"/>
<evidence type="ECO:0000256" key="4">
    <source>
        <dbReference type="ARBA" id="ARBA00022679"/>
    </source>
</evidence>
<dbReference type="InterPro" id="IPR008630">
    <property type="entry name" value="Glyco_trans_34"/>
</dbReference>
<evidence type="ECO:0000256" key="11">
    <source>
        <dbReference type="SAM" id="MobiDB-lite"/>
    </source>
</evidence>
<organism evidence="12 13">
    <name type="scientific">Apostasia shenzhenica</name>
    <dbReference type="NCBI Taxonomy" id="1088818"/>
    <lineage>
        <taxon>Eukaryota</taxon>
        <taxon>Viridiplantae</taxon>
        <taxon>Streptophyta</taxon>
        <taxon>Embryophyta</taxon>
        <taxon>Tracheophyta</taxon>
        <taxon>Spermatophyta</taxon>
        <taxon>Magnoliopsida</taxon>
        <taxon>Liliopsida</taxon>
        <taxon>Asparagales</taxon>
        <taxon>Orchidaceae</taxon>
        <taxon>Apostasioideae</taxon>
        <taxon>Apostasia</taxon>
    </lineage>
</organism>
<dbReference type="GO" id="GO:0008378">
    <property type="term" value="F:galactosyltransferase activity"/>
    <property type="evidence" value="ECO:0007669"/>
    <property type="project" value="TreeGrafter"/>
</dbReference>
<feature type="compositionally biased region" description="Low complexity" evidence="11">
    <location>
        <begin position="1"/>
        <end position="10"/>
    </location>
</feature>
<dbReference type="EMBL" id="KZ451993">
    <property type="protein sequence ID" value="PKA53631.1"/>
    <property type="molecule type" value="Genomic_DNA"/>
</dbReference>
<dbReference type="InterPro" id="IPR029044">
    <property type="entry name" value="Nucleotide-diphossugar_trans"/>
</dbReference>
<evidence type="ECO:0000256" key="8">
    <source>
        <dbReference type="ARBA" id="ARBA00023034"/>
    </source>
</evidence>
<comment type="similarity">
    <text evidence="2">Belongs to the glycosyltransferase 34 family.</text>
</comment>